<proteinExistence type="predicted"/>
<dbReference type="Gene3D" id="3.40.390.10">
    <property type="entry name" value="Collagenase (Catalytic Domain)"/>
    <property type="match status" value="1"/>
</dbReference>
<dbReference type="AlphaFoldDB" id="A0A6J7I111"/>
<name>A0A6J7I111_9ZZZZ</name>
<dbReference type="SUPFAM" id="SSF55486">
    <property type="entry name" value="Metalloproteases ('zincins'), catalytic domain"/>
    <property type="match status" value="1"/>
</dbReference>
<evidence type="ECO:0000313" key="6">
    <source>
        <dbReference type="EMBL" id="CAB5149453.1"/>
    </source>
</evidence>
<evidence type="ECO:0000313" key="2">
    <source>
        <dbReference type="EMBL" id="CAB4707160.1"/>
    </source>
</evidence>
<dbReference type="InterPro" id="IPR024079">
    <property type="entry name" value="MetalloPept_cat_dom_sf"/>
</dbReference>
<dbReference type="EMBL" id="CAEZYE010000019">
    <property type="protein sequence ID" value="CAB4707160.1"/>
    <property type="molecule type" value="Genomic_DNA"/>
</dbReference>
<sequence>MRLKFLAFAIAVAALIAYPLSPSQAATAQEQCPRFNFADLFVADYTTGSHWDNGGGNLQITWSAKESRIYDEEAVRPFTDTELGWIRTAFQSWDLALNTVSFVEVEANAYPEIVIGYVPLKHSAIQPNAIGFWNAWIANNFRYHASIKLKASELSWFGKGDQFTHTVQHELGNVLGLGDLNPTPTLESVFEDPWQPPYGRSQLGNVDIAMMRQLYNESTCTSTFTSPTSLSNSLTRHKSSFNKKT</sequence>
<feature type="compositionally biased region" description="Basic residues" evidence="1">
    <location>
        <begin position="235"/>
        <end position="245"/>
    </location>
</feature>
<accession>A0A6J7I111</accession>
<evidence type="ECO:0000313" key="4">
    <source>
        <dbReference type="EMBL" id="CAB4924416.1"/>
    </source>
</evidence>
<evidence type="ECO:0000313" key="5">
    <source>
        <dbReference type="EMBL" id="CAB4981443.1"/>
    </source>
</evidence>
<protein>
    <submittedName>
        <fullName evidence="4">Unannotated protein</fullName>
    </submittedName>
</protein>
<gene>
    <name evidence="2" type="ORF">UFOPK2655_00497</name>
    <name evidence="3" type="ORF">UFOPK3077_00919</name>
    <name evidence="4" type="ORF">UFOPK3667_00909</name>
    <name evidence="5" type="ORF">UFOPK3903_01187</name>
    <name evidence="6" type="ORF">UFOPK4444_00565</name>
</gene>
<evidence type="ECO:0000313" key="3">
    <source>
        <dbReference type="EMBL" id="CAB4807027.1"/>
    </source>
</evidence>
<evidence type="ECO:0000256" key="1">
    <source>
        <dbReference type="SAM" id="MobiDB-lite"/>
    </source>
</evidence>
<dbReference type="EMBL" id="CAFBRZ010000024">
    <property type="protein sequence ID" value="CAB5149453.1"/>
    <property type="molecule type" value="Genomic_DNA"/>
</dbReference>
<feature type="region of interest" description="Disordered" evidence="1">
    <location>
        <begin position="222"/>
        <end position="245"/>
    </location>
</feature>
<organism evidence="4">
    <name type="scientific">freshwater metagenome</name>
    <dbReference type="NCBI Taxonomy" id="449393"/>
    <lineage>
        <taxon>unclassified sequences</taxon>
        <taxon>metagenomes</taxon>
        <taxon>ecological metagenomes</taxon>
    </lineage>
</organism>
<reference evidence="4" key="1">
    <citation type="submission" date="2020-05" db="EMBL/GenBank/DDBJ databases">
        <authorList>
            <person name="Chiriac C."/>
            <person name="Salcher M."/>
            <person name="Ghai R."/>
            <person name="Kavagutti S V."/>
        </authorList>
    </citation>
    <scope>NUCLEOTIDE SEQUENCE</scope>
</reference>
<dbReference type="EMBL" id="CAFBOD010000014">
    <property type="protein sequence ID" value="CAB4981443.1"/>
    <property type="molecule type" value="Genomic_DNA"/>
</dbReference>
<feature type="compositionally biased region" description="Low complexity" evidence="1">
    <location>
        <begin position="222"/>
        <end position="234"/>
    </location>
</feature>
<dbReference type="GO" id="GO:0008237">
    <property type="term" value="F:metallopeptidase activity"/>
    <property type="evidence" value="ECO:0007669"/>
    <property type="project" value="InterPro"/>
</dbReference>
<dbReference type="EMBL" id="CAFAAS010000008">
    <property type="protein sequence ID" value="CAB4807027.1"/>
    <property type="molecule type" value="Genomic_DNA"/>
</dbReference>
<dbReference type="EMBL" id="CAFBMU010000009">
    <property type="protein sequence ID" value="CAB4924416.1"/>
    <property type="molecule type" value="Genomic_DNA"/>
</dbReference>